<keyword evidence="4 10" id="KW-1133">Transmembrane helix</keyword>
<dbReference type="InterPro" id="IPR018764">
    <property type="entry name" value="RskA_C"/>
</dbReference>
<dbReference type="OrthoDB" id="153510at2"/>
<dbReference type="Gene3D" id="1.10.10.1320">
    <property type="entry name" value="Anti-sigma factor, zinc-finger domain"/>
    <property type="match status" value="1"/>
</dbReference>
<feature type="domain" description="Anti-sigma K factor RskA C-terminal" evidence="11">
    <location>
        <begin position="105"/>
        <end position="239"/>
    </location>
</feature>
<keyword evidence="7" id="KW-0804">Transcription</keyword>
<dbReference type="Proteomes" id="UP000676853">
    <property type="component" value="Unassembled WGS sequence"/>
</dbReference>
<keyword evidence="16" id="KW-1185">Reference proteome</keyword>
<evidence type="ECO:0000259" key="12">
    <source>
        <dbReference type="Pfam" id="PF22618"/>
    </source>
</evidence>
<dbReference type="PANTHER" id="PTHR37461:SF1">
    <property type="entry name" value="ANTI-SIGMA-K FACTOR RSKA"/>
    <property type="match status" value="1"/>
</dbReference>
<evidence type="ECO:0000256" key="3">
    <source>
        <dbReference type="ARBA" id="ARBA00022692"/>
    </source>
</evidence>
<dbReference type="Pfam" id="PF22618">
    <property type="entry name" value="RskA_N"/>
    <property type="match status" value="1"/>
</dbReference>
<dbReference type="GO" id="GO:0006417">
    <property type="term" value="P:regulation of translation"/>
    <property type="evidence" value="ECO:0007669"/>
    <property type="project" value="TreeGrafter"/>
</dbReference>
<dbReference type="Pfam" id="PF10099">
    <property type="entry name" value="RskA_C"/>
    <property type="match status" value="1"/>
</dbReference>
<dbReference type="GO" id="GO:0005886">
    <property type="term" value="C:plasma membrane"/>
    <property type="evidence" value="ECO:0007669"/>
    <property type="project" value="UniProtKB-SubCell"/>
</dbReference>
<dbReference type="RefSeq" id="WP_126196336.1">
    <property type="nucleotide sequence ID" value="NZ_CP085954.1"/>
</dbReference>
<dbReference type="PANTHER" id="PTHR37461">
    <property type="entry name" value="ANTI-SIGMA-K FACTOR RSKA"/>
    <property type="match status" value="1"/>
</dbReference>
<organism evidence="14 15">
    <name type="scientific">Tsukamurella paurometabola</name>
    <name type="common">Corynebacterium paurometabolum</name>
    <dbReference type="NCBI Taxonomy" id="2061"/>
    <lineage>
        <taxon>Bacteria</taxon>
        <taxon>Bacillati</taxon>
        <taxon>Actinomycetota</taxon>
        <taxon>Actinomycetes</taxon>
        <taxon>Mycobacteriales</taxon>
        <taxon>Tsukamurellaceae</taxon>
        <taxon>Tsukamurella</taxon>
    </lineage>
</organism>
<dbReference type="EMBL" id="LR131273">
    <property type="protein sequence ID" value="VDR39209.1"/>
    <property type="molecule type" value="Genomic_DNA"/>
</dbReference>
<evidence type="ECO:0000256" key="8">
    <source>
        <dbReference type="ARBA" id="ARBA00029829"/>
    </source>
</evidence>
<evidence type="ECO:0000256" key="2">
    <source>
        <dbReference type="ARBA" id="ARBA00022475"/>
    </source>
</evidence>
<evidence type="ECO:0000313" key="15">
    <source>
        <dbReference type="Proteomes" id="UP000271626"/>
    </source>
</evidence>
<reference evidence="13 16" key="2">
    <citation type="submission" date="2021-04" db="EMBL/GenBank/DDBJ databases">
        <title>Whole genome sequence analysis of a thiophenic sulfur metabolizing bacteria.</title>
        <authorList>
            <person name="Akhtar N."/>
            <person name="Akram J."/>
            <person name="Aslam A."/>
        </authorList>
    </citation>
    <scope>NUCLEOTIDE SEQUENCE [LARGE SCALE GENOMIC DNA]</scope>
    <source>
        <strain evidence="13 16">3OW</strain>
    </source>
</reference>
<dbReference type="EMBL" id="JAGXOE010000023">
    <property type="protein sequence ID" value="MBS4101840.1"/>
    <property type="molecule type" value="Genomic_DNA"/>
</dbReference>
<reference evidence="14 15" key="1">
    <citation type="submission" date="2018-12" db="EMBL/GenBank/DDBJ databases">
        <authorList>
            <consortium name="Pathogen Informatics"/>
        </authorList>
    </citation>
    <scope>NUCLEOTIDE SEQUENCE [LARGE SCALE GENOMIC DNA]</scope>
    <source>
        <strain evidence="14 15">NCTC10741</strain>
    </source>
</reference>
<evidence type="ECO:0000256" key="9">
    <source>
        <dbReference type="ARBA" id="ARBA00030803"/>
    </source>
</evidence>
<comment type="subcellular location">
    <subcellularLocation>
        <location evidence="1">Cell membrane</location>
        <topology evidence="1">Single-pass membrane protein</topology>
    </subcellularLocation>
</comment>
<keyword evidence="6 10" id="KW-0472">Membrane</keyword>
<gene>
    <name evidence="14" type="primary">rskA</name>
    <name evidence="13" type="ORF">KFZ73_11385</name>
    <name evidence="14" type="ORF">NCTC10741_02346</name>
</gene>
<dbReference type="InterPro" id="IPR051474">
    <property type="entry name" value="Anti-sigma-K/W_factor"/>
</dbReference>
<accession>A0A3P8K168</accession>
<feature type="transmembrane region" description="Helical" evidence="10">
    <location>
        <begin position="102"/>
        <end position="123"/>
    </location>
</feature>
<proteinExistence type="predicted"/>
<feature type="domain" description="Anti-sigma-K factor RskA N-terminal" evidence="12">
    <location>
        <begin position="14"/>
        <end position="61"/>
    </location>
</feature>
<dbReference type="AlphaFoldDB" id="A0A3P8K168"/>
<evidence type="ECO:0000313" key="13">
    <source>
        <dbReference type="EMBL" id="MBS4101840.1"/>
    </source>
</evidence>
<dbReference type="GO" id="GO:0016989">
    <property type="term" value="F:sigma factor antagonist activity"/>
    <property type="evidence" value="ECO:0007669"/>
    <property type="project" value="TreeGrafter"/>
</dbReference>
<evidence type="ECO:0000313" key="16">
    <source>
        <dbReference type="Proteomes" id="UP000676853"/>
    </source>
</evidence>
<sequence>MSDAPAGTGNGDALLDDAEVYAIHALAPEERATVEAVRGAAAADVRAEFDARVDAVRETMAAQAAQHGVEPPAEVFDRVLAHVVDDPGVTPIRRRTRPSRTALRAAAAAAVVVVALAAGVVLGRSVLAGREGPAPSETEIVLAAPDARTAQARVGDATISFIYSRERNAGVVLMNDVPPPQDGTVYQMWLMDPGGGARSRGTMTQADVRPTTTAAVTSIDGAESFGISIERPGGAATPSDRIVTTLPIAPR</sequence>
<dbReference type="InterPro" id="IPR053877">
    <property type="entry name" value="RskA_N"/>
</dbReference>
<dbReference type="InterPro" id="IPR041916">
    <property type="entry name" value="Anti_sigma_zinc_sf"/>
</dbReference>
<evidence type="ECO:0000256" key="7">
    <source>
        <dbReference type="ARBA" id="ARBA00023163"/>
    </source>
</evidence>
<name>A0A3P8K168_TSUPA</name>
<evidence type="ECO:0000256" key="4">
    <source>
        <dbReference type="ARBA" id="ARBA00022989"/>
    </source>
</evidence>
<keyword evidence="2" id="KW-1003">Cell membrane</keyword>
<evidence type="ECO:0000256" key="5">
    <source>
        <dbReference type="ARBA" id="ARBA00023015"/>
    </source>
</evidence>
<keyword evidence="3 10" id="KW-0812">Transmembrane</keyword>
<evidence type="ECO:0000313" key="14">
    <source>
        <dbReference type="EMBL" id="VDR39209.1"/>
    </source>
</evidence>
<evidence type="ECO:0000256" key="1">
    <source>
        <dbReference type="ARBA" id="ARBA00004162"/>
    </source>
</evidence>
<protein>
    <recommendedName>
        <fullName evidence="9">Regulator of SigK</fullName>
    </recommendedName>
    <alternativeName>
        <fullName evidence="8">Sigma-K anti-sigma factor RskA</fullName>
    </alternativeName>
</protein>
<evidence type="ECO:0000259" key="11">
    <source>
        <dbReference type="Pfam" id="PF10099"/>
    </source>
</evidence>
<evidence type="ECO:0000256" key="10">
    <source>
        <dbReference type="SAM" id="Phobius"/>
    </source>
</evidence>
<keyword evidence="5" id="KW-0805">Transcription regulation</keyword>
<dbReference type="Proteomes" id="UP000271626">
    <property type="component" value="Chromosome"/>
</dbReference>
<evidence type="ECO:0000256" key="6">
    <source>
        <dbReference type="ARBA" id="ARBA00023136"/>
    </source>
</evidence>